<comment type="caution">
    <text evidence="2">The sequence shown here is derived from an EMBL/GenBank/DDBJ whole genome shotgun (WGS) entry which is preliminary data.</text>
</comment>
<feature type="region of interest" description="Disordered" evidence="1">
    <location>
        <begin position="172"/>
        <end position="196"/>
    </location>
</feature>
<feature type="region of interest" description="Disordered" evidence="1">
    <location>
        <begin position="227"/>
        <end position="256"/>
    </location>
</feature>
<sequence>MERHAAILEEGELGGAVKMAAPSKRIIPAPGNLEERQLDAAAKMATRKELVVEEVIVISDEEMERQDSGRMEWYDDKLQLVGQLGKRVSRSIRGSQSLDGSLCQEVRDGSFGSQSVFKVGEQVEFIDKAGVVIRGVICGETSGDGSIGRAQVLMDFWQAGVDEVNSECDAPRFPGGQSERTVHREAGRPSGGQSLSVKVRAPLGHGREVRVKSGVVYLTAREPVPSGSLGHGTGSVFEEQPSTSRGASARFESPDEEWLDFEEDVEERVIPALKGVVRQATQSVPEVVWGDRSGNRHREVAVGNLPRGEVGVGIGTNVGGVVGGLVFRKGGVDVSIQVDSDSGTGAGKSEVGLDMVAGGVPKEDEAIEVQDSAKSVGVVVLGARMEHVRFGLLGIPLFAGPKNRQLRGILVAKWVWMGQGLKLVGWVRVG</sequence>
<proteinExistence type="predicted"/>
<evidence type="ECO:0000256" key="1">
    <source>
        <dbReference type="SAM" id="MobiDB-lite"/>
    </source>
</evidence>
<dbReference type="Proteomes" id="UP001066276">
    <property type="component" value="Chromosome 9"/>
</dbReference>
<dbReference type="AlphaFoldDB" id="A0AAV7MKH2"/>
<evidence type="ECO:0000313" key="2">
    <source>
        <dbReference type="EMBL" id="KAJ1103837.1"/>
    </source>
</evidence>
<protein>
    <submittedName>
        <fullName evidence="2">Uncharacterized protein</fullName>
    </submittedName>
</protein>
<keyword evidence="3" id="KW-1185">Reference proteome</keyword>
<evidence type="ECO:0000313" key="3">
    <source>
        <dbReference type="Proteomes" id="UP001066276"/>
    </source>
</evidence>
<gene>
    <name evidence="2" type="ORF">NDU88_001258</name>
</gene>
<organism evidence="2 3">
    <name type="scientific">Pleurodeles waltl</name>
    <name type="common">Iberian ribbed newt</name>
    <dbReference type="NCBI Taxonomy" id="8319"/>
    <lineage>
        <taxon>Eukaryota</taxon>
        <taxon>Metazoa</taxon>
        <taxon>Chordata</taxon>
        <taxon>Craniata</taxon>
        <taxon>Vertebrata</taxon>
        <taxon>Euteleostomi</taxon>
        <taxon>Amphibia</taxon>
        <taxon>Batrachia</taxon>
        <taxon>Caudata</taxon>
        <taxon>Salamandroidea</taxon>
        <taxon>Salamandridae</taxon>
        <taxon>Pleurodelinae</taxon>
        <taxon>Pleurodeles</taxon>
    </lineage>
</organism>
<dbReference type="EMBL" id="JANPWB010000013">
    <property type="protein sequence ID" value="KAJ1103837.1"/>
    <property type="molecule type" value="Genomic_DNA"/>
</dbReference>
<reference evidence="2" key="1">
    <citation type="journal article" date="2022" name="bioRxiv">
        <title>Sequencing and chromosome-scale assembly of the giantPleurodeles waltlgenome.</title>
        <authorList>
            <person name="Brown T."/>
            <person name="Elewa A."/>
            <person name="Iarovenko S."/>
            <person name="Subramanian E."/>
            <person name="Araus A.J."/>
            <person name="Petzold A."/>
            <person name="Susuki M."/>
            <person name="Suzuki K.-i.T."/>
            <person name="Hayashi T."/>
            <person name="Toyoda A."/>
            <person name="Oliveira C."/>
            <person name="Osipova E."/>
            <person name="Leigh N.D."/>
            <person name="Simon A."/>
            <person name="Yun M.H."/>
        </authorList>
    </citation>
    <scope>NUCLEOTIDE SEQUENCE</scope>
    <source>
        <strain evidence="2">20211129_DDA</strain>
        <tissue evidence="2">Liver</tissue>
    </source>
</reference>
<name>A0AAV7MKH2_PLEWA</name>
<accession>A0AAV7MKH2</accession>